<organism evidence="10 11">
    <name type="scientific">Streptococcus henryi</name>
    <dbReference type="NCBI Taxonomy" id="439219"/>
    <lineage>
        <taxon>Bacteria</taxon>
        <taxon>Bacillati</taxon>
        <taxon>Bacillota</taxon>
        <taxon>Bacilli</taxon>
        <taxon>Lactobacillales</taxon>
        <taxon>Streptococcaceae</taxon>
        <taxon>Streptococcus</taxon>
    </lineage>
</organism>
<feature type="active site" description="Proton donor" evidence="7">
    <location>
        <position position="551"/>
    </location>
</feature>
<dbReference type="PRINTS" id="PR00743">
    <property type="entry name" value="GLHYDRLASE36"/>
</dbReference>
<dbReference type="STRING" id="439219.SAMN02910293_00715"/>
<comment type="catalytic activity">
    <reaction evidence="1 6">
        <text>Hydrolysis of terminal, non-reducing alpha-D-galactose residues in alpha-D-galactosides, including galactose oligosaccharides, galactomannans and galactolipids.</text>
        <dbReference type="EC" id="3.2.1.22"/>
    </reaction>
</comment>
<dbReference type="GO" id="GO:0004557">
    <property type="term" value="F:alpha-galactosidase activity"/>
    <property type="evidence" value="ECO:0007669"/>
    <property type="project" value="UniProtKB-UniRule"/>
</dbReference>
<accession>A0A1G6B0Q6</accession>
<evidence type="ECO:0000259" key="8">
    <source>
        <dbReference type="Pfam" id="PF16874"/>
    </source>
</evidence>
<dbReference type="EMBL" id="FMXP01000008">
    <property type="protein sequence ID" value="SDB14218.1"/>
    <property type="molecule type" value="Genomic_DNA"/>
</dbReference>
<dbReference type="RefSeq" id="WP_074485556.1">
    <property type="nucleotide sequence ID" value="NZ_FMXP01000008.1"/>
</dbReference>
<protein>
    <recommendedName>
        <fullName evidence="3 6">Alpha-galactosidase</fullName>
        <ecNumber evidence="3 6">3.2.1.22</ecNumber>
    </recommendedName>
</protein>
<dbReference type="InterPro" id="IPR050985">
    <property type="entry name" value="Alpha-glycosidase_related"/>
</dbReference>
<evidence type="ECO:0000259" key="9">
    <source>
        <dbReference type="Pfam" id="PF16875"/>
    </source>
</evidence>
<evidence type="ECO:0000256" key="6">
    <source>
        <dbReference type="PIRNR" id="PIRNR005536"/>
    </source>
</evidence>
<evidence type="ECO:0000256" key="2">
    <source>
        <dbReference type="ARBA" id="ARBA00006202"/>
    </source>
</evidence>
<feature type="domain" description="Glycosyl hydrolase family 36 N-terminal" evidence="9">
    <location>
        <begin position="31"/>
        <end position="287"/>
    </location>
</feature>
<dbReference type="Gene3D" id="2.60.40.1180">
    <property type="entry name" value="Golgi alpha-mannosidase II"/>
    <property type="match status" value="1"/>
</dbReference>
<dbReference type="InterPro" id="IPR031704">
    <property type="entry name" value="Glyco_hydro_36_N"/>
</dbReference>
<dbReference type="PANTHER" id="PTHR43053:SF3">
    <property type="entry name" value="ALPHA-GALACTOSIDASE C-RELATED"/>
    <property type="match status" value="1"/>
</dbReference>
<keyword evidence="5 6" id="KW-0326">Glycosidase</keyword>
<dbReference type="Gene3D" id="2.70.98.60">
    <property type="entry name" value="alpha-galactosidase from lactobacil brevis"/>
    <property type="match status" value="1"/>
</dbReference>
<evidence type="ECO:0000256" key="5">
    <source>
        <dbReference type="ARBA" id="ARBA00023295"/>
    </source>
</evidence>
<dbReference type="EC" id="3.2.1.22" evidence="3 6"/>
<sequence>MSDLIRFDSENKVFHLSNNNISYLLSIDDGGLVSHLYFGKKVKRYHNHLSYPRIDRGFSGNVLDNLDRGLSKDTLPQEYSGSDSGDYRQTALIIKHGDGSRSNAFVFKDYHIQDGKPGLSGLPASFVQDKAEAQTLVITLEDKVSQVELDLLYSIFRDCDLVARSVQVRNQGSQSIMLEKVVSLQLDFVAKDFETITLPGAHANERHMERQSVGYGLQRFASRRGTSSHQMNPFLALVDKKTDEFVGDAYGFSLVYSGNHAFELEKDQLAQLRLLVGINHENFEWELGAGDAFQTPEVLMVYSNQGLNGMSQEFHKVIGQHLVRSQFKYQERPILVNNWEATYFDFTEEKLRPIVDEAKQLGIEMFVLDDGWFGHRNNDQSSLGDWFINHEKFPQGVKGFADYVHQQGLKFGLWFEPEMISMDSDLFRNHPDYLMQVPGRQPSPSRSQFVLDMGRQEVRDNIFNQVKDILDQGYIDYIKWDMNRHLSDIYSLDLPAHRQGETSHRYVLGVYDLLERITSAYPQILFEGCSGGGGRFDAGWAYYMPQSWASDNTDAISRLTIQYGTSLVYPISMMTSHVSAVPNHQTGRITPLDTRAHVAMSGVLGYELDLTSMSDEEKEAVREEVEAYKAIRPLVQYGKFYRLKSPSDGNATAWQFVSEDKTETLLFTAQTLAGAQPLLTITKMVGLNPDADYEHVALFKEGEDQGVGYFTSIYASRPLEVGAVLSGDELMNMGIYDPVVRRDFVTHLYYFKMKK</sequence>
<dbReference type="SUPFAM" id="SSF51445">
    <property type="entry name" value="(Trans)glycosidases"/>
    <property type="match status" value="1"/>
</dbReference>
<dbReference type="InterPro" id="IPR013785">
    <property type="entry name" value="Aldolase_TIM"/>
</dbReference>
<dbReference type="Pfam" id="PF16874">
    <property type="entry name" value="Glyco_hydro_36C"/>
    <property type="match status" value="1"/>
</dbReference>
<dbReference type="Gene3D" id="3.20.20.70">
    <property type="entry name" value="Aldolase class I"/>
    <property type="match status" value="1"/>
</dbReference>
<dbReference type="InterPro" id="IPR038417">
    <property type="entry name" value="Alpga-gal_N_sf"/>
</dbReference>
<reference evidence="10 11" key="1">
    <citation type="submission" date="2016-10" db="EMBL/GenBank/DDBJ databases">
        <authorList>
            <person name="de Groot N.N."/>
        </authorList>
    </citation>
    <scope>NUCLEOTIDE SEQUENCE [LARGE SCALE GENOMIC DNA]</scope>
    <source>
        <strain evidence="10 11">A-4</strain>
    </source>
</reference>
<comment type="similarity">
    <text evidence="2">Belongs to the glycosyl hydrolase 36 family.</text>
</comment>
<dbReference type="PANTHER" id="PTHR43053">
    <property type="entry name" value="GLYCOSIDASE FAMILY 31"/>
    <property type="match status" value="1"/>
</dbReference>
<dbReference type="InterPro" id="IPR017853">
    <property type="entry name" value="GH"/>
</dbReference>
<dbReference type="AlphaFoldDB" id="A0A1G6B0Q6"/>
<proteinExistence type="inferred from homology"/>
<dbReference type="InterPro" id="IPR000111">
    <property type="entry name" value="Glyco_hydro_27/36_CS"/>
</dbReference>
<evidence type="ECO:0000256" key="3">
    <source>
        <dbReference type="ARBA" id="ARBA00012755"/>
    </source>
</evidence>
<dbReference type="eggNOG" id="COG3345">
    <property type="taxonomic scope" value="Bacteria"/>
</dbReference>
<dbReference type="InterPro" id="IPR031705">
    <property type="entry name" value="Glyco_hydro_36_C"/>
</dbReference>
<evidence type="ECO:0000256" key="1">
    <source>
        <dbReference type="ARBA" id="ARBA00001255"/>
    </source>
</evidence>
<dbReference type="PIRSF" id="PIRSF005536">
    <property type="entry name" value="Agal"/>
    <property type="match status" value="1"/>
</dbReference>
<evidence type="ECO:0000256" key="4">
    <source>
        <dbReference type="ARBA" id="ARBA00022801"/>
    </source>
</evidence>
<dbReference type="CDD" id="cd14791">
    <property type="entry name" value="GH36"/>
    <property type="match status" value="1"/>
</dbReference>
<keyword evidence="4 6" id="KW-0378">Hydrolase</keyword>
<feature type="active site" description="Nucleophile" evidence="7">
    <location>
        <position position="481"/>
    </location>
</feature>
<dbReference type="GO" id="GO:0016052">
    <property type="term" value="P:carbohydrate catabolic process"/>
    <property type="evidence" value="ECO:0007669"/>
    <property type="project" value="InterPro"/>
</dbReference>
<keyword evidence="11" id="KW-1185">Reference proteome</keyword>
<dbReference type="Pfam" id="PF16875">
    <property type="entry name" value="Glyco_hydro_36N"/>
    <property type="match status" value="1"/>
</dbReference>
<dbReference type="InterPro" id="IPR002252">
    <property type="entry name" value="Glyco_hydro_36"/>
</dbReference>
<dbReference type="Pfam" id="PF02065">
    <property type="entry name" value="Melibiase"/>
    <property type="match status" value="1"/>
</dbReference>
<name>A0A1G6B0Q6_9STRE</name>
<evidence type="ECO:0000313" key="11">
    <source>
        <dbReference type="Proteomes" id="UP000182508"/>
    </source>
</evidence>
<dbReference type="PROSITE" id="PS00512">
    <property type="entry name" value="ALPHA_GALACTOSIDASE"/>
    <property type="match status" value="1"/>
</dbReference>
<dbReference type="InterPro" id="IPR013780">
    <property type="entry name" value="Glyco_hydro_b"/>
</dbReference>
<evidence type="ECO:0000256" key="7">
    <source>
        <dbReference type="PIRSR" id="PIRSR005536-1"/>
    </source>
</evidence>
<feature type="domain" description="Glycosyl hydrolase family 36 C-terminal" evidence="8">
    <location>
        <begin position="652"/>
        <end position="751"/>
    </location>
</feature>
<gene>
    <name evidence="10" type="ORF">SAMN02910293_00715</name>
</gene>
<dbReference type="Proteomes" id="UP000182508">
    <property type="component" value="Unassembled WGS sequence"/>
</dbReference>
<dbReference type="FunFam" id="3.20.20.70:FF:000118">
    <property type="entry name" value="Alpha-galactosidase"/>
    <property type="match status" value="1"/>
</dbReference>
<evidence type="ECO:0000313" key="10">
    <source>
        <dbReference type="EMBL" id="SDB14218.1"/>
    </source>
</evidence>